<evidence type="ECO:0000256" key="3">
    <source>
        <dbReference type="ARBA" id="ARBA00022679"/>
    </source>
</evidence>
<dbReference type="InterPro" id="IPR044611">
    <property type="entry name" value="E3A/B/C-like"/>
</dbReference>
<feature type="compositionally biased region" description="Polar residues" evidence="6">
    <location>
        <begin position="530"/>
        <end position="549"/>
    </location>
</feature>
<dbReference type="EC" id="2.3.2.26" evidence="2"/>
<dbReference type="SMART" id="SM00119">
    <property type="entry name" value="HECTc"/>
    <property type="match status" value="1"/>
</dbReference>
<evidence type="ECO:0000313" key="9">
    <source>
        <dbReference type="Proteomes" id="UP001530293"/>
    </source>
</evidence>
<dbReference type="Proteomes" id="UP001530293">
    <property type="component" value="Unassembled WGS sequence"/>
</dbReference>
<comment type="caution">
    <text evidence="8">The sequence shown here is derived from an EMBL/GenBank/DDBJ whole genome shotgun (WGS) entry which is preliminary data.</text>
</comment>
<dbReference type="Gene3D" id="3.30.2410.10">
    <property type="entry name" value="Hect, E3 ligase catalytic domain"/>
    <property type="match status" value="1"/>
</dbReference>
<evidence type="ECO:0000256" key="4">
    <source>
        <dbReference type="ARBA" id="ARBA00022786"/>
    </source>
</evidence>
<keyword evidence="9" id="KW-1185">Reference proteome</keyword>
<organism evidence="8 9">
    <name type="scientific">Discostella pseudostelligera</name>
    <dbReference type="NCBI Taxonomy" id="259834"/>
    <lineage>
        <taxon>Eukaryota</taxon>
        <taxon>Sar</taxon>
        <taxon>Stramenopiles</taxon>
        <taxon>Ochrophyta</taxon>
        <taxon>Bacillariophyta</taxon>
        <taxon>Coscinodiscophyceae</taxon>
        <taxon>Thalassiosirophycidae</taxon>
        <taxon>Stephanodiscales</taxon>
        <taxon>Stephanodiscaceae</taxon>
        <taxon>Discostella</taxon>
    </lineage>
</organism>
<dbReference type="PANTHER" id="PTHR45700:SF2">
    <property type="entry name" value="UBIQUITIN-PROTEIN LIGASE E3C"/>
    <property type="match status" value="1"/>
</dbReference>
<dbReference type="FunFam" id="3.30.2410.10:FF:000011">
    <property type="entry name" value="Putative Ubiquitin-protein ligase E3C"/>
    <property type="match status" value="1"/>
</dbReference>
<dbReference type="InterPro" id="IPR000569">
    <property type="entry name" value="HECT_dom"/>
</dbReference>
<name>A0ABD3MD37_9STRA</name>
<feature type="domain" description="HECT" evidence="7">
    <location>
        <begin position="965"/>
        <end position="1331"/>
    </location>
</feature>
<sequence length="1331" mass="149618">MFDGSYRTNKREINLAGASASSRSSRTSNLNEARRQRLARAEALAKTNGAICLQRCWRGCYARSELAIDLTMEYEDAIGSINAIIDKKLVDVGPHDHESVSISDAACILAFRMSPALIPFFGIKYMYKNSPKEAEELAEKHLRSNIVWLAVAVWQLGDNQSFVIAPFAARRIISVILILLRQITQTQNPLRTSEDIGDTAFLVELLDALLTASCSREGAFRAALTKPDCNRCTNRPSDYHMSLFKRERSETTPSVTGWMVDLFLCFRDFMPYHNPDDNLRDRLLLKWCCRIITFFSTLEQQTMKSLVSPPRYQQSLALLASILFSTHNVESLPWITDRLSKCMLTLDQQSDERTGEVQGRQSMQIPSPPFSMLINNLATVMNTLSAHPKRRGSNAFYRRPSFTSNFLSRTSVNLIDALCDTLRTRECIILNNVITHANACQQQPRQTQESVIYAVPIILQYALQNHRDFAILACFAARGENIASWIQDSHNDGRTDIAPTASMAVVAAYEVDDVNDDSNDDEHDAPVPNSPQRSAARDSSGTSPPTTGMPSRADLQTVPKLDAMYQAGVLKAKKGTVERLRSELRDQGNNVKMLMALAEAIGKGAWLQQLGDSLFSLAPMAPDPWPGLQIQAQIAYNDALATVMMSCSGIRAGRNAASPLLARFALNEHFLHMLWVRSIGNVHLLSPQSKATDTSAIASACEVFSSFCDVFSHHLLAINDDDFLERYQKTEYSKNDRILAKDLVLVLKMILNDLYWIRPVVASDMTISLSEPDYAFRFQRARLFLSGTKLWNSLYDRWCRLYRVVQFCAEDCWWFPQLASRGQHENNPIIHSQATTFLGHDNDEMDDSSIESAHMEDGEFEAASVSINDAGGDALASAFRDPKMARVLSYIPQAMPFSRRVSLFNSLLESDKMLAQDESMSLRQMMMNVEEGNEPELPGRERVTIRRDALYSDSKRSLNSLGKRLRKRIQVTFVNKLGRHEAGIDGGGVFKEFLDDLIKDAFLPATVKESSGEMDDDDSVEEIHPDFFTVTPLQTLKVNTELDGNESMLVHYEFLGRVLGKAIYESILVEPQFSLLFLNMLLGKQNSLDDLKNLDPEYYKNLMCLRHMSASEIANLGLTFELHDSATTTSLELMPGGSSISVTKENVIQYIHLVSHQKMNVRGSRQTLAFLHGFRDIIPAQWVRLFSAYELQKLISGDDAIKGIDVQGMHSVMRYSGGFHPSQPIVQWLWEVVDAMSPDQQRKFLKFMTSCSRQPLLGFASMVPAPCIQQIRLREDDHGMDIAEELNTGNIRLPTSSTCMNLLKLPKYTSKEMLREKLLYAIEAAAGFELS</sequence>
<dbReference type="PROSITE" id="PS50237">
    <property type="entry name" value="HECT"/>
    <property type="match status" value="1"/>
</dbReference>
<proteinExistence type="predicted"/>
<dbReference type="EMBL" id="JALLBG020000143">
    <property type="protein sequence ID" value="KAL3762025.1"/>
    <property type="molecule type" value="Genomic_DNA"/>
</dbReference>
<dbReference type="PANTHER" id="PTHR45700">
    <property type="entry name" value="UBIQUITIN-PROTEIN LIGASE E3C"/>
    <property type="match status" value="1"/>
</dbReference>
<feature type="active site" description="Glycyl thioester intermediate" evidence="5">
    <location>
        <position position="1299"/>
    </location>
</feature>
<comment type="catalytic activity">
    <reaction evidence="1">
        <text>S-ubiquitinyl-[E2 ubiquitin-conjugating enzyme]-L-cysteine + [acceptor protein]-L-lysine = [E2 ubiquitin-conjugating enzyme]-L-cysteine + N(6)-ubiquitinyl-[acceptor protein]-L-lysine.</text>
        <dbReference type="EC" id="2.3.2.26"/>
    </reaction>
</comment>
<evidence type="ECO:0000256" key="5">
    <source>
        <dbReference type="PROSITE-ProRule" id="PRU00104"/>
    </source>
</evidence>
<dbReference type="GO" id="GO:0061630">
    <property type="term" value="F:ubiquitin protein ligase activity"/>
    <property type="evidence" value="ECO:0007669"/>
    <property type="project" value="UniProtKB-EC"/>
</dbReference>
<dbReference type="InterPro" id="IPR035983">
    <property type="entry name" value="Hect_E3_ubiquitin_ligase"/>
</dbReference>
<reference evidence="8 9" key="1">
    <citation type="submission" date="2024-10" db="EMBL/GenBank/DDBJ databases">
        <title>Updated reference genomes for cyclostephanoid diatoms.</title>
        <authorList>
            <person name="Roberts W.R."/>
            <person name="Alverson A.J."/>
        </authorList>
    </citation>
    <scope>NUCLEOTIDE SEQUENCE [LARGE SCALE GENOMIC DNA]</scope>
    <source>
        <strain evidence="8 9">AJA232-27</strain>
    </source>
</reference>
<protein>
    <recommendedName>
        <fullName evidence="2">HECT-type E3 ubiquitin transferase</fullName>
        <ecNumber evidence="2">2.3.2.26</ecNumber>
    </recommendedName>
</protein>
<dbReference type="Pfam" id="PF00632">
    <property type="entry name" value="HECT"/>
    <property type="match status" value="1"/>
</dbReference>
<keyword evidence="3" id="KW-0808">Transferase</keyword>
<evidence type="ECO:0000256" key="2">
    <source>
        <dbReference type="ARBA" id="ARBA00012485"/>
    </source>
</evidence>
<dbReference type="SUPFAM" id="SSF56204">
    <property type="entry name" value="Hect, E3 ligase catalytic domain"/>
    <property type="match status" value="1"/>
</dbReference>
<dbReference type="Gene3D" id="3.90.1750.10">
    <property type="entry name" value="Hect, E3 ligase catalytic domains"/>
    <property type="match status" value="1"/>
</dbReference>
<evidence type="ECO:0000313" key="8">
    <source>
        <dbReference type="EMBL" id="KAL3762025.1"/>
    </source>
</evidence>
<dbReference type="CDD" id="cd00078">
    <property type="entry name" value="HECTc"/>
    <property type="match status" value="1"/>
</dbReference>
<evidence type="ECO:0000256" key="6">
    <source>
        <dbReference type="SAM" id="MobiDB-lite"/>
    </source>
</evidence>
<feature type="compositionally biased region" description="Acidic residues" evidence="6">
    <location>
        <begin position="514"/>
        <end position="523"/>
    </location>
</feature>
<evidence type="ECO:0000259" key="7">
    <source>
        <dbReference type="PROSITE" id="PS50237"/>
    </source>
</evidence>
<feature type="region of interest" description="Disordered" evidence="6">
    <location>
        <begin position="514"/>
        <end position="557"/>
    </location>
</feature>
<accession>A0ABD3MD37</accession>
<gene>
    <name evidence="8" type="ORF">ACHAWU_002121</name>
</gene>
<evidence type="ECO:0000256" key="1">
    <source>
        <dbReference type="ARBA" id="ARBA00000885"/>
    </source>
</evidence>
<dbReference type="FunFam" id="3.30.2160.10:FF:000002">
    <property type="entry name" value="Putative Ubiquitin-protein ligase E3C"/>
    <property type="match status" value="1"/>
</dbReference>
<keyword evidence="4 5" id="KW-0833">Ubl conjugation pathway</keyword>
<dbReference type="Gene3D" id="3.30.2160.10">
    <property type="entry name" value="Hect, E3 ligase catalytic domain"/>
    <property type="match status" value="1"/>
</dbReference>